<reference evidence="3" key="1">
    <citation type="journal article" date="2023" name="Mol. Phylogenet. Evol.">
        <title>Genome-scale phylogeny and comparative genomics of the fungal order Sordariales.</title>
        <authorList>
            <person name="Hensen N."/>
            <person name="Bonometti L."/>
            <person name="Westerberg I."/>
            <person name="Brannstrom I.O."/>
            <person name="Guillou S."/>
            <person name="Cros-Aarteil S."/>
            <person name="Calhoun S."/>
            <person name="Haridas S."/>
            <person name="Kuo A."/>
            <person name="Mondo S."/>
            <person name="Pangilinan J."/>
            <person name="Riley R."/>
            <person name="LaButti K."/>
            <person name="Andreopoulos B."/>
            <person name="Lipzen A."/>
            <person name="Chen C."/>
            <person name="Yan M."/>
            <person name="Daum C."/>
            <person name="Ng V."/>
            <person name="Clum A."/>
            <person name="Steindorff A."/>
            <person name="Ohm R.A."/>
            <person name="Martin F."/>
            <person name="Silar P."/>
            <person name="Natvig D.O."/>
            <person name="Lalanne C."/>
            <person name="Gautier V."/>
            <person name="Ament-Velasquez S.L."/>
            <person name="Kruys A."/>
            <person name="Hutchinson M.I."/>
            <person name="Powell A.J."/>
            <person name="Barry K."/>
            <person name="Miller A.N."/>
            <person name="Grigoriev I.V."/>
            <person name="Debuchy R."/>
            <person name="Gladieux P."/>
            <person name="Hiltunen Thoren M."/>
            <person name="Johannesson H."/>
        </authorList>
    </citation>
    <scope>NUCLEOTIDE SEQUENCE</scope>
    <source>
        <strain evidence="3">PSN293</strain>
    </source>
</reference>
<evidence type="ECO:0000256" key="1">
    <source>
        <dbReference type="ARBA" id="ARBA00022737"/>
    </source>
</evidence>
<sequence length="1033" mass="117381">MDPVSTLAFSCNILDLVERGHTCCRTFKELYKAANGLSKQRSAILEAIESMQSVIDDLCSTRLSLPRSRTEKDKVDRSLLLVASRCEDLASDLAAAIEHCRVKKPGSLLSTAKGAVRALLTQDDIAKIELALQQRGETLHMLLLTCTQNDMRMEEVHEAADETFGWILEVAADTSLGDSDEINFAKWLKNGLGVFHVTGKPGSGKSTLMKYIVDDPRTSGLLAHWAGVKKLVISKFFLWRLGSREQKSFRGLTKGLLYSAVRSAPELIEFLFPQYWDPPGVISKSARMRVEFDITERDVTTAFSRLVGGMPEIADRFQICFFIDGLDEFDEHQGVSFLQLRRNILQWTSALPESLKICVTSRQWPVFEGMASSESHKMSLHDLTQNDISKLVTNTLNNHENFQKLQTTDPIGCQMLINEVVNDAEGVFLWVTLILRSLEDGLSNNDPLSLLQSRVATTPQQLNEFFETIINSIDTEHRRSAYFLFAIIMRMAGSLISSPDRSPELRQFDLTLTDNWTPYNLPISYLSLLGASFLFWALDGNQPLDATAWPEKKKSDGELTEKLKVAAVQVRGRCKGLVVVDKMHTVKFIHRTIPEYLQQYLGTRAQDHGISDGMLGQMLLWTLLAEVKFLGTHQLYSGPASFGYALSRLRQVDLFDQRKTFEILDALDREAIHAQWAVDHPPDYLWGTVKEPFFQETLRLGCEAKHFPCRMSFSVVGIAAFLGLHEYLAWRLEHMGDRFEPTSLFASYLLTNIMGGLLWSPSSVRLLCLKHLFDRGVSANLPMCFEWYQNHNTDLGSVWHSYLFDLFCKHRGFHYRRVGDPDSSIQSWVLVFDEENWKTVEICLEEGGANPEFAVFMKTRGFPEEWQDDDYFVTLGCCAEVMPVSHRRELSMIRDLIQGRTEQGQREEVVTLTSRLINQHQASYLMDDSKELTNILIELMLNTQKPSFAGDIIIPWWTYLSHRLSAASRQQQENQDTRLRSATSTRLLPGVMRSFLVTRAVIEELLISQSTKIAFSAIRNARFELLPHAYVVI</sequence>
<organism evidence="3 4">
    <name type="scientific">Rhypophila decipiens</name>
    <dbReference type="NCBI Taxonomy" id="261697"/>
    <lineage>
        <taxon>Eukaryota</taxon>
        <taxon>Fungi</taxon>
        <taxon>Dikarya</taxon>
        <taxon>Ascomycota</taxon>
        <taxon>Pezizomycotina</taxon>
        <taxon>Sordariomycetes</taxon>
        <taxon>Sordariomycetidae</taxon>
        <taxon>Sordariales</taxon>
        <taxon>Naviculisporaceae</taxon>
        <taxon>Rhypophila</taxon>
    </lineage>
</organism>
<dbReference type="PANTHER" id="PTHR10039:SF5">
    <property type="entry name" value="NACHT DOMAIN-CONTAINING PROTEIN"/>
    <property type="match status" value="1"/>
</dbReference>
<proteinExistence type="predicted"/>
<gene>
    <name evidence="3" type="ORF">QBC37DRAFT_403470</name>
</gene>
<name>A0AAN7B6Z4_9PEZI</name>
<reference evidence="3" key="2">
    <citation type="submission" date="2023-05" db="EMBL/GenBank/DDBJ databases">
        <authorList>
            <consortium name="Lawrence Berkeley National Laboratory"/>
            <person name="Steindorff A."/>
            <person name="Hensen N."/>
            <person name="Bonometti L."/>
            <person name="Westerberg I."/>
            <person name="Brannstrom I.O."/>
            <person name="Guillou S."/>
            <person name="Cros-Aarteil S."/>
            <person name="Calhoun S."/>
            <person name="Haridas S."/>
            <person name="Kuo A."/>
            <person name="Mondo S."/>
            <person name="Pangilinan J."/>
            <person name="Riley R."/>
            <person name="Labutti K."/>
            <person name="Andreopoulos B."/>
            <person name="Lipzen A."/>
            <person name="Chen C."/>
            <person name="Yanf M."/>
            <person name="Daum C."/>
            <person name="Ng V."/>
            <person name="Clum A."/>
            <person name="Ohm R."/>
            <person name="Martin F."/>
            <person name="Silar P."/>
            <person name="Natvig D."/>
            <person name="Lalanne C."/>
            <person name="Gautier V."/>
            <person name="Ament-Velasquez S.L."/>
            <person name="Kruys A."/>
            <person name="Hutchinson M.I."/>
            <person name="Powell A.J."/>
            <person name="Barry K."/>
            <person name="Miller A.N."/>
            <person name="Grigoriev I.V."/>
            <person name="Debuchy R."/>
            <person name="Gladieux P."/>
            <person name="Thoren M.H."/>
            <person name="Johannesson H."/>
        </authorList>
    </citation>
    <scope>NUCLEOTIDE SEQUENCE</scope>
    <source>
        <strain evidence="3">PSN293</strain>
    </source>
</reference>
<evidence type="ECO:0000313" key="3">
    <source>
        <dbReference type="EMBL" id="KAK4210400.1"/>
    </source>
</evidence>
<feature type="domain" description="Nephrocystin 3-like N-terminal" evidence="2">
    <location>
        <begin position="182"/>
        <end position="362"/>
    </location>
</feature>
<dbReference type="AlphaFoldDB" id="A0AAN7B6Z4"/>
<dbReference type="Gene3D" id="3.40.50.300">
    <property type="entry name" value="P-loop containing nucleotide triphosphate hydrolases"/>
    <property type="match status" value="1"/>
</dbReference>
<protein>
    <recommendedName>
        <fullName evidence="2">Nephrocystin 3-like N-terminal domain-containing protein</fullName>
    </recommendedName>
</protein>
<dbReference type="Proteomes" id="UP001301769">
    <property type="component" value="Unassembled WGS sequence"/>
</dbReference>
<dbReference type="PANTHER" id="PTHR10039">
    <property type="entry name" value="AMELOGENIN"/>
    <property type="match status" value="1"/>
</dbReference>
<dbReference type="EMBL" id="MU858176">
    <property type="protein sequence ID" value="KAK4210400.1"/>
    <property type="molecule type" value="Genomic_DNA"/>
</dbReference>
<comment type="caution">
    <text evidence="3">The sequence shown here is derived from an EMBL/GenBank/DDBJ whole genome shotgun (WGS) entry which is preliminary data.</text>
</comment>
<dbReference type="Pfam" id="PF24883">
    <property type="entry name" value="NPHP3_N"/>
    <property type="match status" value="1"/>
</dbReference>
<evidence type="ECO:0000259" key="2">
    <source>
        <dbReference type="Pfam" id="PF24883"/>
    </source>
</evidence>
<evidence type="ECO:0000313" key="4">
    <source>
        <dbReference type="Proteomes" id="UP001301769"/>
    </source>
</evidence>
<dbReference type="InterPro" id="IPR027417">
    <property type="entry name" value="P-loop_NTPase"/>
</dbReference>
<keyword evidence="4" id="KW-1185">Reference proteome</keyword>
<dbReference type="InterPro" id="IPR056884">
    <property type="entry name" value="NPHP3-like_N"/>
</dbReference>
<dbReference type="SUPFAM" id="SSF52540">
    <property type="entry name" value="P-loop containing nucleoside triphosphate hydrolases"/>
    <property type="match status" value="1"/>
</dbReference>
<keyword evidence="1" id="KW-0677">Repeat</keyword>
<accession>A0AAN7B6Z4</accession>